<dbReference type="Proteomes" id="UP001583193">
    <property type="component" value="Unassembled WGS sequence"/>
</dbReference>
<proteinExistence type="predicted"/>
<sequence>MDDKDMHLIAIDVRDASAQVDPRTNSRFNSGNISVVTGLIGYLFDSGALGNDAHLTVITPYAEQRSLYVKSFITFTSDKGIRWNGHGKGGSDNCGLHARA</sequence>
<gene>
    <name evidence="1" type="ORF">Plec18167_001601</name>
</gene>
<organism evidence="1 2">
    <name type="scientific">Paecilomyces lecythidis</name>
    <dbReference type="NCBI Taxonomy" id="3004212"/>
    <lineage>
        <taxon>Eukaryota</taxon>
        <taxon>Fungi</taxon>
        <taxon>Dikarya</taxon>
        <taxon>Ascomycota</taxon>
        <taxon>Pezizomycotina</taxon>
        <taxon>Eurotiomycetes</taxon>
        <taxon>Eurotiomycetidae</taxon>
        <taxon>Eurotiales</taxon>
        <taxon>Thermoascaceae</taxon>
        <taxon>Paecilomyces</taxon>
    </lineage>
</organism>
<evidence type="ECO:0000313" key="2">
    <source>
        <dbReference type="Proteomes" id="UP001583193"/>
    </source>
</evidence>
<dbReference type="InterPro" id="IPR027417">
    <property type="entry name" value="P-loop_NTPase"/>
</dbReference>
<evidence type="ECO:0008006" key="3">
    <source>
        <dbReference type="Google" id="ProtNLM"/>
    </source>
</evidence>
<protein>
    <recommendedName>
        <fullName evidence="3">DNA2/NAM7 helicase-like C-terminal domain-containing protein</fullName>
    </recommendedName>
</protein>
<comment type="caution">
    <text evidence="1">The sequence shown here is derived from an EMBL/GenBank/DDBJ whole genome shotgun (WGS) entry which is preliminary data.</text>
</comment>
<name>A0ABR3YBV9_9EURO</name>
<dbReference type="EMBL" id="JAVDPF010000003">
    <property type="protein sequence ID" value="KAL1884944.1"/>
    <property type="molecule type" value="Genomic_DNA"/>
</dbReference>
<accession>A0ABR3YBV9</accession>
<reference evidence="1 2" key="1">
    <citation type="journal article" date="2024" name="IMA Fungus">
        <title>IMA Genome - F19 : A genome assembly and annotation guide to empower mycologists, including annotated draft genome sequences of Ceratocystis pirilliformis, Diaporthe australafricana, Fusarium ophioides, Paecilomyces lecythidis, and Sporothrix stenoceras.</title>
        <authorList>
            <person name="Aylward J."/>
            <person name="Wilson A.M."/>
            <person name="Visagie C.M."/>
            <person name="Spraker J."/>
            <person name="Barnes I."/>
            <person name="Buitendag C."/>
            <person name="Ceriani C."/>
            <person name="Del Mar Angel L."/>
            <person name="du Plessis D."/>
            <person name="Fuchs T."/>
            <person name="Gasser K."/>
            <person name="Kramer D."/>
            <person name="Li W."/>
            <person name="Munsamy K."/>
            <person name="Piso A."/>
            <person name="Price J.L."/>
            <person name="Sonnekus B."/>
            <person name="Thomas C."/>
            <person name="van der Nest A."/>
            <person name="van Dijk A."/>
            <person name="van Heerden A."/>
            <person name="van Vuuren N."/>
            <person name="Yilmaz N."/>
            <person name="Duong T.A."/>
            <person name="van der Merwe N.A."/>
            <person name="Wingfield M.J."/>
            <person name="Wingfield B.D."/>
        </authorList>
    </citation>
    <scope>NUCLEOTIDE SEQUENCE [LARGE SCALE GENOMIC DNA]</scope>
    <source>
        <strain evidence="1 2">CMW 18167</strain>
    </source>
</reference>
<evidence type="ECO:0000313" key="1">
    <source>
        <dbReference type="EMBL" id="KAL1884944.1"/>
    </source>
</evidence>
<keyword evidence="2" id="KW-1185">Reference proteome</keyword>
<dbReference type="Gene3D" id="3.40.50.300">
    <property type="entry name" value="P-loop containing nucleotide triphosphate hydrolases"/>
    <property type="match status" value="1"/>
</dbReference>